<dbReference type="Pfam" id="PF14518">
    <property type="entry name" value="Haem_oxygenas_2"/>
    <property type="match status" value="1"/>
</dbReference>
<dbReference type="EMBL" id="CP045913">
    <property type="protein sequence ID" value="QGH62859.1"/>
    <property type="molecule type" value="Genomic_DNA"/>
</dbReference>
<dbReference type="SUPFAM" id="SSF48613">
    <property type="entry name" value="Heme oxygenase-like"/>
    <property type="match status" value="1"/>
</dbReference>
<gene>
    <name evidence="1" type="ORF">GHV41_19385</name>
</gene>
<evidence type="ECO:0000313" key="2">
    <source>
        <dbReference type="Proteomes" id="UP000381260"/>
    </source>
</evidence>
<dbReference type="InterPro" id="IPR016084">
    <property type="entry name" value="Haem_Oase-like_multi-hlx"/>
</dbReference>
<sequence length="328" mass="37922">MDKNYQTSPKFVHNLWTTNEDDEYYLRFTAGLYEVEKEDARDFYKIRSYCTGHNTVAEISSKTDIPIQRIEEMVASLNEIGMVRNETKSANEDFLGKAIQACEMWAEQVEETHLFNKFLYGDTNRNVLIGFFMETYHYIKAFPSIINAAIDNTDNLELKMVLTEYKQQETGHESFILSTLLKLGMKQAEVESSVPLVSTLNLISMISALFRTHPSTVFLIAKVIESHDFDQAEVTKAIEDITQHYDLEPGTLEPFFQHSQIDYELGHSRLLDEHSHLVSLGDLEKTSFILNAIHDIKHAIDLQCLEIEEYYSKEGNYIPRQRVDYFGI</sequence>
<reference evidence="1 2" key="1">
    <citation type="submission" date="2019-11" db="EMBL/GenBank/DDBJ databases">
        <title>The Phosphoenolpyruvate Phosphotransferase System Regulates Serratia proteamaculans 336X Biofilm Formation and Wheat Roots colonization.</title>
        <authorList>
            <person name="Liu F."/>
        </authorList>
    </citation>
    <scope>NUCLEOTIDE SEQUENCE [LARGE SCALE GENOMIC DNA]</scope>
    <source>
        <strain evidence="1 2">336X</strain>
    </source>
</reference>
<name>A0A5Q2VFQ8_SERPR</name>
<dbReference type="RefSeq" id="WP_153859686.1">
    <property type="nucleotide sequence ID" value="NZ_CP045913.1"/>
</dbReference>
<accession>A0A5Q2VFQ8</accession>
<organism evidence="1 2">
    <name type="scientific">Serratia proteamaculans</name>
    <dbReference type="NCBI Taxonomy" id="28151"/>
    <lineage>
        <taxon>Bacteria</taxon>
        <taxon>Pseudomonadati</taxon>
        <taxon>Pseudomonadota</taxon>
        <taxon>Gammaproteobacteria</taxon>
        <taxon>Enterobacterales</taxon>
        <taxon>Yersiniaceae</taxon>
        <taxon>Serratia</taxon>
    </lineage>
</organism>
<dbReference type="AlphaFoldDB" id="A0A5Q2VFQ8"/>
<dbReference type="Gene3D" id="1.20.910.10">
    <property type="entry name" value="Heme oxygenase-like"/>
    <property type="match status" value="1"/>
</dbReference>
<proteinExistence type="predicted"/>
<evidence type="ECO:0000313" key="1">
    <source>
        <dbReference type="EMBL" id="QGH62859.1"/>
    </source>
</evidence>
<protein>
    <recommendedName>
        <fullName evidence="3">Iron-containing redox enzyme family protein</fullName>
    </recommendedName>
</protein>
<evidence type="ECO:0008006" key="3">
    <source>
        <dbReference type="Google" id="ProtNLM"/>
    </source>
</evidence>
<dbReference type="Proteomes" id="UP000381260">
    <property type="component" value="Chromosome"/>
</dbReference>